<evidence type="ECO:0000256" key="1">
    <source>
        <dbReference type="ARBA" id="ARBA00008383"/>
    </source>
</evidence>
<reference evidence="2 3" key="2">
    <citation type="journal article" date="2018" name="Annu Rev Anim Biosci">
        <title>Bat Biology, Genomes, and the Bat1K Project: To Generate Chromosome-Level Genomes for All Living Bat Species.</title>
        <authorList>
            <person name="Teeling E.C."/>
            <person name="Vernes S.C."/>
            <person name="Davalos L.M."/>
            <person name="Ray D.A."/>
            <person name="Gilbert M.T.P."/>
            <person name="Myers E."/>
        </authorList>
    </citation>
    <scope>NUCLEOTIDE SEQUENCE</scope>
</reference>
<reference evidence="2" key="5">
    <citation type="submission" date="2025-09" db="UniProtKB">
        <authorList>
            <consortium name="Ensembl"/>
        </authorList>
    </citation>
    <scope>IDENTIFICATION</scope>
</reference>
<keyword evidence="3" id="KW-1185">Reference proteome</keyword>
<reference evidence="2" key="4">
    <citation type="submission" date="2025-08" db="UniProtKB">
        <authorList>
            <consortium name="Ensembl"/>
        </authorList>
    </citation>
    <scope>IDENTIFICATION</scope>
</reference>
<dbReference type="Pfam" id="PF02515">
    <property type="entry name" value="CoA_transf_3"/>
    <property type="match status" value="1"/>
</dbReference>
<dbReference type="Gene3D" id="3.30.1540.10">
    <property type="entry name" value="formyl-coa transferase, domain 3"/>
    <property type="match status" value="1"/>
</dbReference>
<protein>
    <recommendedName>
        <fullName evidence="4">Alpha-methylacyl-CoA racemase</fullName>
    </recommendedName>
</protein>
<dbReference type="SUPFAM" id="SSF89796">
    <property type="entry name" value="CoA-transferase family III (CaiB/BaiF)"/>
    <property type="match status" value="1"/>
</dbReference>
<accession>A0A671FGN2</accession>
<dbReference type="Ensembl" id="ENSRFET00010026983.1">
    <property type="protein sequence ID" value="ENSRFEP00010024827.1"/>
    <property type="gene ID" value="ENSRFEG00010016530.1"/>
</dbReference>
<evidence type="ECO:0008006" key="4">
    <source>
        <dbReference type="Google" id="ProtNLM"/>
    </source>
</evidence>
<dbReference type="AlphaFoldDB" id="A0A671FGN2"/>
<dbReference type="GO" id="GO:0008206">
    <property type="term" value="P:bile acid metabolic process"/>
    <property type="evidence" value="ECO:0007669"/>
    <property type="project" value="TreeGrafter"/>
</dbReference>
<name>A0A671FGN2_RHIFE</name>
<dbReference type="GeneTree" id="ENSGT00940000157215"/>
<reference evidence="2 3" key="1">
    <citation type="journal article" date="2015" name="Annu Rev Anim Biosci">
        <title>The Genome 10K Project: a way forward.</title>
        <authorList>
            <person name="Koepfli K.P."/>
            <person name="Paten B."/>
            <person name="O'Brien S.J."/>
            <person name="Koepfli K.P."/>
            <person name="Paten B."/>
            <person name="Antunes A."/>
            <person name="Belov K."/>
            <person name="Bustamante C."/>
            <person name="Castoe T.A."/>
            <person name="Clawson H."/>
            <person name="Crawford A.J."/>
            <person name="Diekhans M."/>
            <person name="Distel D."/>
            <person name="Durbin R."/>
            <person name="Earl D."/>
            <person name="Fujita M.K."/>
            <person name="Gamble T."/>
            <person name="Georges A."/>
            <person name="Gemmell N."/>
            <person name="Gilbert M.T."/>
            <person name="Graves J.M."/>
            <person name="Green R.E."/>
            <person name="Hickey G."/>
            <person name="Jarvis E.D."/>
            <person name="Johnson W."/>
            <person name="Komissarov A."/>
            <person name="Korf I."/>
            <person name="Kuhn R."/>
            <person name="Larkin D.M."/>
            <person name="Lewin H."/>
            <person name="Lopez J.V."/>
            <person name="Ma J."/>
            <person name="Marques-Bonet T."/>
            <person name="Miller W."/>
            <person name="Murphy R."/>
            <person name="Pevzner P."/>
            <person name="Shapiro B."/>
            <person name="Steiner C."/>
            <person name="Tamazian G."/>
            <person name="Venkatesh B."/>
            <person name="Wang J."/>
            <person name="Wayne R."/>
            <person name="Wiley E."/>
            <person name="Yang H."/>
            <person name="Zhang G."/>
            <person name="Haussler D."/>
            <person name="Ryder O."/>
            <person name="O'Brien S.J."/>
        </authorList>
    </citation>
    <scope>NUCLEOTIDE SEQUENCE</scope>
</reference>
<dbReference type="PANTHER" id="PTHR48228">
    <property type="entry name" value="SUCCINYL-COA--D-CITRAMALATE COA-TRANSFERASE"/>
    <property type="match status" value="1"/>
</dbReference>
<dbReference type="InterPro" id="IPR044855">
    <property type="entry name" value="CoA-Trfase_III_dom3_sf"/>
</dbReference>
<dbReference type="InterPro" id="IPR050509">
    <property type="entry name" value="CoA-transferase_III"/>
</dbReference>
<dbReference type="InterPro" id="IPR003673">
    <property type="entry name" value="CoA-Trfase_fam_III"/>
</dbReference>
<dbReference type="GO" id="GO:0008111">
    <property type="term" value="F:alpha-methylacyl-CoA racemase activity"/>
    <property type="evidence" value="ECO:0007669"/>
    <property type="project" value="TreeGrafter"/>
</dbReference>
<organism evidence="2 3">
    <name type="scientific">Rhinolophus ferrumequinum</name>
    <name type="common">Greater horseshoe bat</name>
    <dbReference type="NCBI Taxonomy" id="59479"/>
    <lineage>
        <taxon>Eukaryota</taxon>
        <taxon>Metazoa</taxon>
        <taxon>Chordata</taxon>
        <taxon>Craniata</taxon>
        <taxon>Vertebrata</taxon>
        <taxon>Euteleostomi</taxon>
        <taxon>Mammalia</taxon>
        <taxon>Eutheria</taxon>
        <taxon>Laurasiatheria</taxon>
        <taxon>Chiroptera</taxon>
        <taxon>Yinpterochiroptera</taxon>
        <taxon>Rhinolophoidea</taxon>
        <taxon>Rhinolophidae</taxon>
        <taxon>Rhinolophinae</taxon>
        <taxon>Rhinolophus</taxon>
    </lineage>
</organism>
<dbReference type="InterPro" id="IPR023606">
    <property type="entry name" value="CoA-Trfase_III_dom_1_sf"/>
</dbReference>
<evidence type="ECO:0000313" key="2">
    <source>
        <dbReference type="Ensembl" id="ENSRFEP00010024827.1"/>
    </source>
</evidence>
<dbReference type="Proteomes" id="UP000472240">
    <property type="component" value="Chromosome 3"/>
</dbReference>
<dbReference type="PANTHER" id="PTHR48228:SF5">
    <property type="entry name" value="ALPHA-METHYLACYL-COA RACEMASE"/>
    <property type="match status" value="1"/>
</dbReference>
<proteinExistence type="inferred from homology"/>
<sequence length="273" mass="29847">MALSTVRVVELDGRYPSSFCSMILADFGAQVTRVVWDREYFPNFVNRGKKSLALNLRTPEGAAVLEQICLQSDVLIDPTPEGALGRGKILPEDMLQKNPRLIYVKVSAGVDLSSKNSQSKGHDINFLALSGVLSKFGRKDEIPQAPPNGQGSTIGGGVLGALGIVMALFERAQSGKGQTVNVNLIEGTAYASSVLWYLQNMDYYNKARGENLHDGGSPFYQTYQTSDGKFMAVGAYEPHIYEKFLKGLILTCILMSGNCHKFLQDHTSKTKIT</sequence>
<evidence type="ECO:0000313" key="3">
    <source>
        <dbReference type="Proteomes" id="UP000472240"/>
    </source>
</evidence>
<dbReference type="InParanoid" id="A0A671FGN2"/>
<comment type="similarity">
    <text evidence="1">Belongs to the CoA-transferase III family.</text>
</comment>
<reference evidence="3" key="3">
    <citation type="submission" date="2018-12" db="EMBL/GenBank/DDBJ databases">
        <title>G10K-VGP greater horseshoe bat female genome, primary haplotype.</title>
        <authorList>
            <person name="Teeling E."/>
            <person name="Myers G."/>
            <person name="Vernes S."/>
            <person name="Pippel M."/>
            <person name="Winkler S."/>
            <person name="Fedrigo O."/>
            <person name="Rhie A."/>
            <person name="Koren S."/>
            <person name="Phillippy A."/>
            <person name="Lewin H."/>
            <person name="Damas J."/>
            <person name="Howe K."/>
            <person name="Mountcastle J."/>
            <person name="Jarvis E.D."/>
        </authorList>
    </citation>
    <scope>NUCLEOTIDE SEQUENCE [LARGE SCALE GENOMIC DNA]</scope>
</reference>
<dbReference type="Gene3D" id="3.40.50.10540">
    <property type="entry name" value="Crotonobetainyl-coa:carnitine coa-transferase, domain 1"/>
    <property type="match status" value="1"/>
</dbReference>
<dbReference type="GO" id="GO:0005739">
    <property type="term" value="C:mitochondrion"/>
    <property type="evidence" value="ECO:0007669"/>
    <property type="project" value="TreeGrafter"/>
</dbReference>